<evidence type="ECO:0000313" key="3">
    <source>
        <dbReference type="Proteomes" id="UP001168877"/>
    </source>
</evidence>
<dbReference type="EMBL" id="JAUESC010000003">
    <property type="protein sequence ID" value="KAK0601092.1"/>
    <property type="molecule type" value="Genomic_DNA"/>
</dbReference>
<evidence type="ECO:0000313" key="2">
    <source>
        <dbReference type="EMBL" id="KAK0601092.1"/>
    </source>
</evidence>
<keyword evidence="3" id="KW-1185">Reference proteome</keyword>
<name>A0AA39W1L8_ACESA</name>
<reference evidence="2" key="2">
    <citation type="submission" date="2023-06" db="EMBL/GenBank/DDBJ databases">
        <authorList>
            <person name="Swenson N.G."/>
            <person name="Wegrzyn J.L."/>
            <person name="Mcevoy S.L."/>
        </authorList>
    </citation>
    <scope>NUCLEOTIDE SEQUENCE</scope>
    <source>
        <strain evidence="2">NS2018</strain>
        <tissue evidence="2">Leaf</tissue>
    </source>
</reference>
<organism evidence="2 3">
    <name type="scientific">Acer saccharum</name>
    <name type="common">Sugar maple</name>
    <dbReference type="NCBI Taxonomy" id="4024"/>
    <lineage>
        <taxon>Eukaryota</taxon>
        <taxon>Viridiplantae</taxon>
        <taxon>Streptophyta</taxon>
        <taxon>Embryophyta</taxon>
        <taxon>Tracheophyta</taxon>
        <taxon>Spermatophyta</taxon>
        <taxon>Magnoliopsida</taxon>
        <taxon>eudicotyledons</taxon>
        <taxon>Gunneridae</taxon>
        <taxon>Pentapetalae</taxon>
        <taxon>rosids</taxon>
        <taxon>malvids</taxon>
        <taxon>Sapindales</taxon>
        <taxon>Sapindaceae</taxon>
        <taxon>Hippocastanoideae</taxon>
        <taxon>Acereae</taxon>
        <taxon>Acer</taxon>
    </lineage>
</organism>
<evidence type="ECO:0008006" key="4">
    <source>
        <dbReference type="Google" id="ProtNLM"/>
    </source>
</evidence>
<proteinExistence type="predicted"/>
<dbReference type="AlphaFoldDB" id="A0AA39W1L8"/>
<dbReference type="InterPro" id="IPR035513">
    <property type="entry name" value="Invertase/methylesterase_inhib"/>
</dbReference>
<gene>
    <name evidence="2" type="ORF">LWI29_021269</name>
</gene>
<feature type="signal peptide" evidence="1">
    <location>
        <begin position="1"/>
        <end position="25"/>
    </location>
</feature>
<dbReference type="Gene3D" id="1.20.140.40">
    <property type="entry name" value="Invertase/pectin methylesterase inhibitor family protein"/>
    <property type="match status" value="1"/>
</dbReference>
<dbReference type="SUPFAM" id="SSF101148">
    <property type="entry name" value="Plant invertase/pectin methylesterase inhibitor"/>
    <property type="match status" value="1"/>
</dbReference>
<evidence type="ECO:0000256" key="1">
    <source>
        <dbReference type="SAM" id="SignalP"/>
    </source>
</evidence>
<dbReference type="Proteomes" id="UP001168877">
    <property type="component" value="Unassembled WGS sequence"/>
</dbReference>
<feature type="chain" id="PRO_5041242863" description="Pectinesterase inhibitor domain-containing protein" evidence="1">
    <location>
        <begin position="26"/>
        <end position="148"/>
    </location>
</feature>
<keyword evidence="1" id="KW-0732">Signal</keyword>
<sequence length="148" mass="16306">MVDLPFFVLSIAIHLFASQNNSVTAKDDNNGVLSLIRKTCYNGTPFLDTCMTVLEADPRSRAATDLVSLSLSAMDIIYEDAKYITSRFVKAREDETDPLSKQKIDVCIKGFELGIWSHIPLPCGAALLPLPFGTGHETYILLHFANIA</sequence>
<protein>
    <recommendedName>
        <fullName evidence="4">Pectinesterase inhibitor domain-containing protein</fullName>
    </recommendedName>
</protein>
<reference evidence="2" key="1">
    <citation type="journal article" date="2022" name="Plant J.">
        <title>Strategies of tolerance reflected in two North American maple genomes.</title>
        <authorList>
            <person name="McEvoy S.L."/>
            <person name="Sezen U.U."/>
            <person name="Trouern-Trend A."/>
            <person name="McMahon S.M."/>
            <person name="Schaberg P.G."/>
            <person name="Yang J."/>
            <person name="Wegrzyn J.L."/>
            <person name="Swenson N.G."/>
        </authorList>
    </citation>
    <scope>NUCLEOTIDE SEQUENCE</scope>
    <source>
        <strain evidence="2">NS2018</strain>
    </source>
</reference>
<accession>A0AA39W1L8</accession>
<comment type="caution">
    <text evidence="2">The sequence shown here is derived from an EMBL/GenBank/DDBJ whole genome shotgun (WGS) entry which is preliminary data.</text>
</comment>